<dbReference type="SFLD" id="SFLDS00005">
    <property type="entry name" value="Isoprenoid_Synthase_Type_I"/>
    <property type="match status" value="1"/>
</dbReference>
<dbReference type="PANTHER" id="PTHR12001">
    <property type="entry name" value="GERANYLGERANYL PYROPHOSPHATE SYNTHASE"/>
    <property type="match status" value="1"/>
</dbReference>
<dbReference type="InterPro" id="IPR000092">
    <property type="entry name" value="Polyprenyl_synt"/>
</dbReference>
<evidence type="ECO:0000256" key="4">
    <source>
        <dbReference type="ARBA" id="ARBA00022723"/>
    </source>
</evidence>
<keyword evidence="8" id="KW-1185">Reference proteome</keyword>
<evidence type="ECO:0000256" key="2">
    <source>
        <dbReference type="ARBA" id="ARBA00006706"/>
    </source>
</evidence>
<comment type="similarity">
    <text evidence="2 6">Belongs to the FPP/GGPP synthase family.</text>
</comment>
<dbReference type="GO" id="GO:0004659">
    <property type="term" value="F:prenyltransferase activity"/>
    <property type="evidence" value="ECO:0007669"/>
    <property type="project" value="InterPro"/>
</dbReference>
<name>A0A1M4X1W9_9ACTN</name>
<dbReference type="STRING" id="1121881.SAMN02745225_01863"/>
<sequence>MSDVDSLSSSSELTVGDEIPRSLDKIASLVDQRIQDLFEYETLRWSSLDESFTRPLTDLMNFALAGGKRLRPAFCYWAYVATGGEDPEMNVLDAAAALELLHCFALIHDDVMDDSPFRRGSASIHSQYSTYHQGLELSGDPQRFGDAVAILIGDLAFVYADRLLEAAPLKARQIFSELRLEVNFGQYLDVVGTARRSYDAEFAAKVAIYKSGKYTVERPLHLGAALAGAKDSDYSHLSLFGIPLGEAFQLRDDVLGIFGESDKTGKPVGDDLREGKPTLLYALAHDRANERERELLDELFGRENLDAKEVETLQEVFVATGSLALVENRIEELTELAITELRLGGFDPIATKELESLAEYIGRRRS</sequence>
<evidence type="ECO:0000256" key="6">
    <source>
        <dbReference type="RuleBase" id="RU004466"/>
    </source>
</evidence>
<dbReference type="InterPro" id="IPR033749">
    <property type="entry name" value="Polyprenyl_synt_CS"/>
</dbReference>
<organism evidence="7 8">
    <name type="scientific">Ferrithrix thermotolerans DSM 19514</name>
    <dbReference type="NCBI Taxonomy" id="1121881"/>
    <lineage>
        <taxon>Bacteria</taxon>
        <taxon>Bacillati</taxon>
        <taxon>Actinomycetota</taxon>
        <taxon>Acidimicrobiia</taxon>
        <taxon>Acidimicrobiales</taxon>
        <taxon>Acidimicrobiaceae</taxon>
        <taxon>Ferrithrix</taxon>
    </lineage>
</organism>
<protein>
    <submittedName>
        <fullName evidence="7">Geranylgeranyl diphosphate synthase, type I</fullName>
    </submittedName>
</protein>
<dbReference type="EMBL" id="FQUL01000032">
    <property type="protein sequence ID" value="SHE87440.1"/>
    <property type="molecule type" value="Genomic_DNA"/>
</dbReference>
<dbReference type="SUPFAM" id="SSF48576">
    <property type="entry name" value="Terpenoid synthases"/>
    <property type="match status" value="1"/>
</dbReference>
<evidence type="ECO:0000256" key="5">
    <source>
        <dbReference type="ARBA" id="ARBA00022842"/>
    </source>
</evidence>
<proteinExistence type="inferred from homology"/>
<dbReference type="GO" id="GO:0046872">
    <property type="term" value="F:metal ion binding"/>
    <property type="evidence" value="ECO:0007669"/>
    <property type="project" value="UniProtKB-KW"/>
</dbReference>
<evidence type="ECO:0000313" key="8">
    <source>
        <dbReference type="Proteomes" id="UP000184295"/>
    </source>
</evidence>
<dbReference type="CDD" id="cd00685">
    <property type="entry name" value="Trans_IPPS_HT"/>
    <property type="match status" value="1"/>
</dbReference>
<keyword evidence="4" id="KW-0479">Metal-binding</keyword>
<dbReference type="PROSITE" id="PS00444">
    <property type="entry name" value="POLYPRENYL_SYNTHASE_2"/>
    <property type="match status" value="1"/>
</dbReference>
<dbReference type="OrthoDB" id="4497239at2"/>
<gene>
    <name evidence="7" type="ORF">SAMN02745225_01863</name>
</gene>
<dbReference type="Gene3D" id="1.10.600.10">
    <property type="entry name" value="Farnesyl Diphosphate Synthase"/>
    <property type="match status" value="1"/>
</dbReference>
<dbReference type="PANTHER" id="PTHR12001:SF85">
    <property type="entry name" value="SHORT CHAIN ISOPRENYL DIPHOSPHATE SYNTHASE"/>
    <property type="match status" value="1"/>
</dbReference>
<accession>A0A1M4X1W9</accession>
<comment type="cofactor">
    <cofactor evidence="1">
        <name>Mg(2+)</name>
        <dbReference type="ChEBI" id="CHEBI:18420"/>
    </cofactor>
</comment>
<keyword evidence="5" id="KW-0460">Magnesium</keyword>
<dbReference type="GO" id="GO:0008299">
    <property type="term" value="P:isoprenoid biosynthetic process"/>
    <property type="evidence" value="ECO:0007669"/>
    <property type="project" value="InterPro"/>
</dbReference>
<dbReference type="AlphaFoldDB" id="A0A1M4X1W9"/>
<evidence type="ECO:0000256" key="3">
    <source>
        <dbReference type="ARBA" id="ARBA00022679"/>
    </source>
</evidence>
<evidence type="ECO:0000256" key="1">
    <source>
        <dbReference type="ARBA" id="ARBA00001946"/>
    </source>
</evidence>
<dbReference type="RefSeq" id="WP_072791677.1">
    <property type="nucleotide sequence ID" value="NZ_FQUL01000032.1"/>
</dbReference>
<evidence type="ECO:0000313" key="7">
    <source>
        <dbReference type="EMBL" id="SHE87440.1"/>
    </source>
</evidence>
<dbReference type="InterPro" id="IPR008949">
    <property type="entry name" value="Isoprenoid_synthase_dom_sf"/>
</dbReference>
<keyword evidence="3 6" id="KW-0808">Transferase</keyword>
<dbReference type="Proteomes" id="UP000184295">
    <property type="component" value="Unassembled WGS sequence"/>
</dbReference>
<dbReference type="PROSITE" id="PS00723">
    <property type="entry name" value="POLYPRENYL_SYNTHASE_1"/>
    <property type="match status" value="1"/>
</dbReference>
<reference evidence="8" key="1">
    <citation type="submission" date="2016-11" db="EMBL/GenBank/DDBJ databases">
        <authorList>
            <person name="Varghese N."/>
            <person name="Submissions S."/>
        </authorList>
    </citation>
    <scope>NUCLEOTIDE SEQUENCE [LARGE SCALE GENOMIC DNA]</scope>
    <source>
        <strain evidence="8">DSM 19514</strain>
    </source>
</reference>
<dbReference type="Pfam" id="PF00348">
    <property type="entry name" value="polyprenyl_synt"/>
    <property type="match status" value="1"/>
</dbReference>